<dbReference type="STRING" id="376730.SAMN04487906_2680"/>
<sequence>MGYSEKTLNISKFNDSIIFLSPKDIELNEVVLLNKNYTLEEIIEHVKDSLEKNYDFDFLKQKLFIRNSYYTKIDKKDAKLTESSIAEFNQPFVDSLLNAIPNTSSNHSEVLGEFYSKLSEDNAPSKLDIIKASRLYDKNNEMSITAMTEKLQAIVRKHVKRDSYFKIKSGIIGTKTEIDSSLFGDNQINQTKEAIENRKKQEEARRKRFLHFKKQSLTQLQKHNFIFKDSDLNFIHKDHKYQFELENLTTLNDYIVYKVSFHPKGSADYQGTLYINADDFAVIRVDYQNVKPLKTFKLFGVSFNHYLNKGTLLYEKNTRNKYALKYAEEKEGQLVGFKRPVKIIEKNKNVKGRRKQNEVASDVDFIVRNTDKVEMIVFENTPINKSVFTDFKEKPNVKPHYLSKYDPEFWQGYNIIEPNKAIKTFKSLENE</sequence>
<evidence type="ECO:0000313" key="2">
    <source>
        <dbReference type="Proteomes" id="UP000018850"/>
    </source>
</evidence>
<protein>
    <submittedName>
        <fullName evidence="1">Uncharacterized protein</fullName>
    </submittedName>
</protein>
<reference evidence="2" key="1">
    <citation type="submission" date="2013-11" db="EMBL/GenBank/DDBJ databases">
        <title>Draft genome sequence from a member of Zhouia, isolated tidal flat.</title>
        <authorList>
            <person name="Jin H."/>
            <person name="Jeon C.O."/>
        </authorList>
    </citation>
    <scope>NUCLEOTIDE SEQUENCE [LARGE SCALE GENOMIC DNA]</scope>
    <source>
        <strain evidence="2">AD3</strain>
    </source>
</reference>
<keyword evidence="2" id="KW-1185">Reference proteome</keyword>
<reference evidence="1 2" key="2">
    <citation type="journal article" date="2016" name="Genome Announc.">
        <title>Draft Genome Sequence of Zhouia amylolytica AD3, Isolated from Tidal Flat Sediment.</title>
        <authorList>
            <person name="Jia B."/>
            <person name="Jin H.M."/>
            <person name="Lee H.J."/>
            <person name="Jeon C.O."/>
        </authorList>
    </citation>
    <scope>NUCLEOTIDE SEQUENCE [LARGE SCALE GENOMIC DNA]</scope>
    <source>
        <strain evidence="1 2">AD3</strain>
    </source>
</reference>
<dbReference type="EMBL" id="AYXY01000019">
    <property type="protein sequence ID" value="ETN95584.1"/>
    <property type="molecule type" value="Genomic_DNA"/>
</dbReference>
<dbReference type="PATRIC" id="fig|1286632.3.peg.1297"/>
<dbReference type="eggNOG" id="COG0417">
    <property type="taxonomic scope" value="Bacteria"/>
</dbReference>
<accession>W2UNQ0</accession>
<proteinExistence type="predicted"/>
<dbReference type="AlphaFoldDB" id="W2UNQ0"/>
<evidence type="ECO:0000313" key="1">
    <source>
        <dbReference type="EMBL" id="ETN95584.1"/>
    </source>
</evidence>
<dbReference type="Proteomes" id="UP000018850">
    <property type="component" value="Unassembled WGS sequence"/>
</dbReference>
<comment type="caution">
    <text evidence="1">The sequence shown here is derived from an EMBL/GenBank/DDBJ whole genome shotgun (WGS) entry which is preliminary data.</text>
</comment>
<gene>
    <name evidence="1" type="ORF">P278_13060</name>
</gene>
<name>W2UNQ0_9FLAO</name>
<organism evidence="1 2">
    <name type="scientific">Zhouia amylolytica AD3</name>
    <dbReference type="NCBI Taxonomy" id="1286632"/>
    <lineage>
        <taxon>Bacteria</taxon>
        <taxon>Pseudomonadati</taxon>
        <taxon>Bacteroidota</taxon>
        <taxon>Flavobacteriia</taxon>
        <taxon>Flavobacteriales</taxon>
        <taxon>Flavobacteriaceae</taxon>
        <taxon>Zhouia</taxon>
    </lineage>
</organism>